<evidence type="ECO:0000313" key="4">
    <source>
        <dbReference type="EMBL" id="ODO61425.1"/>
    </source>
</evidence>
<evidence type="ECO:0000256" key="3">
    <source>
        <dbReference type="ARBA" id="ARBA00023125"/>
    </source>
</evidence>
<protein>
    <submittedName>
        <fullName evidence="4">DNA mismatch repair protein MutS</fullName>
    </submittedName>
</protein>
<dbReference type="Gene3D" id="3.40.50.300">
    <property type="entry name" value="P-loop containing nucleotide triphosphate hydrolases"/>
    <property type="match status" value="1"/>
</dbReference>
<dbReference type="GO" id="GO:0030983">
    <property type="term" value="F:mismatched DNA binding"/>
    <property type="evidence" value="ECO:0007669"/>
    <property type="project" value="InterPro"/>
</dbReference>
<evidence type="ECO:0000256" key="2">
    <source>
        <dbReference type="ARBA" id="ARBA00022840"/>
    </source>
</evidence>
<dbReference type="GO" id="GO:0006298">
    <property type="term" value="P:mismatch repair"/>
    <property type="evidence" value="ECO:0007669"/>
    <property type="project" value="InterPro"/>
</dbReference>
<organism evidence="4 5">
    <name type="scientific">Lactiplantibacillus plantarum</name>
    <name type="common">Lactobacillus plantarum</name>
    <dbReference type="NCBI Taxonomy" id="1590"/>
    <lineage>
        <taxon>Bacteria</taxon>
        <taxon>Bacillati</taxon>
        <taxon>Bacillota</taxon>
        <taxon>Bacilli</taxon>
        <taxon>Lactobacillales</taxon>
        <taxon>Lactobacillaceae</taxon>
        <taxon>Lactiplantibacillus</taxon>
    </lineage>
</organism>
<keyword evidence="3" id="KW-0238">DNA-binding</keyword>
<dbReference type="AlphaFoldDB" id="A0A1E3KRE0"/>
<dbReference type="SMART" id="SM00534">
    <property type="entry name" value="MUTSac"/>
    <property type="match status" value="1"/>
</dbReference>
<dbReference type="PANTHER" id="PTHR11361:SF34">
    <property type="entry name" value="DNA MISMATCH REPAIR PROTEIN MSH1, MITOCHONDRIAL"/>
    <property type="match status" value="1"/>
</dbReference>
<dbReference type="InterPro" id="IPR027417">
    <property type="entry name" value="P-loop_NTPase"/>
</dbReference>
<dbReference type="InterPro" id="IPR000432">
    <property type="entry name" value="DNA_mismatch_repair_MutS_C"/>
</dbReference>
<sequence length="518" mass="57968">MPMSLLFLGQPPVARPATASCFQDLNLNLIFEQIQQDCPVPIKDIFYQPLTTIEAVQRRQAIFRDLLRPAGYQLMAHFVTAAAETAAKIKQAHHDWTADQQAADLLTALYEQHEQLEKLTEALAHFQPQSLGLQKLQADLDTYLQAPATQQLLTMMRTLTSALVQVQFYLTINGRYVRVTTNQLAASNSAEVATKLFGPIMTDLSELYRPNASIKTAEAVNGDTSLQANIVVQLHKLYPAVFAQLTTFYQQYQQYTVPGYEQVVTELNWYLAVQRYTQRLARMNQLNFVLPTLVELGAPERIEAGFDLELAYVQAGKQTAVVPNDYVLNPNEQFLIVAGPNQGGKTTYIRMIGQAYYLAALGMPIPGSRATLHLASHVLTHFERQEKATQLTGLLQHDIERLAALYQTVDEHSIVLMNELFSSTTTVDAEKLGQLVLTHLTAKQAHGVYVTFLESLAKLPHMVPMQAQIIAGTTIRAYKIYRCSETVGTYATSLLNKYQLTTKAIERRLKHASQSNHA</sequence>
<dbReference type="PATRIC" id="fig|1590.143.peg.1979"/>
<gene>
    <name evidence="4" type="ORF">LPJSA22_01403</name>
</gene>
<dbReference type="GO" id="GO:0005524">
    <property type="term" value="F:ATP binding"/>
    <property type="evidence" value="ECO:0007669"/>
    <property type="project" value="UniProtKB-KW"/>
</dbReference>
<keyword evidence="2" id="KW-0067">ATP-binding</keyword>
<dbReference type="SUPFAM" id="SSF52540">
    <property type="entry name" value="P-loop containing nucleoside triphosphate hydrolases"/>
    <property type="match status" value="1"/>
</dbReference>
<dbReference type="Proteomes" id="UP000094892">
    <property type="component" value="Unassembled WGS sequence"/>
</dbReference>
<dbReference type="RefSeq" id="WP_003644271.1">
    <property type="nucleotide sequence ID" value="NZ_CP031140.1"/>
</dbReference>
<proteinExistence type="predicted"/>
<reference evidence="4 5" key="1">
    <citation type="submission" date="2016-08" db="EMBL/GenBank/DDBJ databases">
        <title>Genome sequencing of Lactobacillus plantarum JSA22, isolated from fermented soybean paste.</title>
        <authorList>
            <person name="Choi H.S."/>
        </authorList>
    </citation>
    <scope>NUCLEOTIDE SEQUENCE [LARGE SCALE GENOMIC DNA]</scope>
    <source>
        <strain evidence="4 5">JSA22</strain>
    </source>
</reference>
<accession>A0A1E3KRE0</accession>
<dbReference type="EMBL" id="MCOL01000001">
    <property type="protein sequence ID" value="ODO61425.1"/>
    <property type="molecule type" value="Genomic_DNA"/>
</dbReference>
<evidence type="ECO:0000256" key="1">
    <source>
        <dbReference type="ARBA" id="ARBA00022741"/>
    </source>
</evidence>
<comment type="caution">
    <text evidence="4">The sequence shown here is derived from an EMBL/GenBank/DDBJ whole genome shotgun (WGS) entry which is preliminary data.</text>
</comment>
<dbReference type="PANTHER" id="PTHR11361">
    <property type="entry name" value="DNA MISMATCH REPAIR PROTEIN MUTS FAMILY MEMBER"/>
    <property type="match status" value="1"/>
</dbReference>
<dbReference type="GO" id="GO:0005829">
    <property type="term" value="C:cytosol"/>
    <property type="evidence" value="ECO:0007669"/>
    <property type="project" value="TreeGrafter"/>
</dbReference>
<dbReference type="Pfam" id="PF00488">
    <property type="entry name" value="MutS_V"/>
    <property type="match status" value="1"/>
</dbReference>
<keyword evidence="1" id="KW-0547">Nucleotide-binding</keyword>
<dbReference type="GO" id="GO:0140664">
    <property type="term" value="F:ATP-dependent DNA damage sensor activity"/>
    <property type="evidence" value="ECO:0007669"/>
    <property type="project" value="InterPro"/>
</dbReference>
<name>A0A1E3KRE0_LACPN</name>
<evidence type="ECO:0000313" key="5">
    <source>
        <dbReference type="Proteomes" id="UP000094892"/>
    </source>
</evidence>
<dbReference type="InterPro" id="IPR045076">
    <property type="entry name" value="MutS"/>
</dbReference>